<evidence type="ECO:0000313" key="9">
    <source>
        <dbReference type="EMBL" id="NBH60837.1"/>
    </source>
</evidence>
<evidence type="ECO:0000256" key="4">
    <source>
        <dbReference type="ARBA" id="ARBA00022475"/>
    </source>
</evidence>
<dbReference type="Proteomes" id="UP000446866">
    <property type="component" value="Unassembled WGS sequence"/>
</dbReference>
<evidence type="ECO:0000256" key="8">
    <source>
        <dbReference type="RuleBase" id="RU363064"/>
    </source>
</evidence>
<keyword evidence="6 8" id="KW-1133">Transmembrane helix</keyword>
<gene>
    <name evidence="9" type="ORF">D0435_04075</name>
</gene>
<dbReference type="GO" id="GO:0005886">
    <property type="term" value="C:plasma membrane"/>
    <property type="evidence" value="ECO:0007669"/>
    <property type="project" value="UniProtKB-SubCell"/>
</dbReference>
<feature type="transmembrane region" description="Helical" evidence="8">
    <location>
        <begin position="394"/>
        <end position="415"/>
    </location>
</feature>
<feature type="transmembrane region" description="Helical" evidence="8">
    <location>
        <begin position="354"/>
        <end position="374"/>
    </location>
</feature>
<dbReference type="PANTHER" id="PTHR30330">
    <property type="entry name" value="AGSS FAMILY TRANSPORTER, SODIUM-ALANINE"/>
    <property type="match status" value="1"/>
</dbReference>
<evidence type="ECO:0000256" key="1">
    <source>
        <dbReference type="ARBA" id="ARBA00004651"/>
    </source>
</evidence>
<dbReference type="InterPro" id="IPR001463">
    <property type="entry name" value="Na/Ala_symport"/>
</dbReference>
<comment type="similarity">
    <text evidence="2 8">Belongs to the alanine or glycine:cation symporter (AGCS) (TC 2.A.25) family.</text>
</comment>
<keyword evidence="10" id="KW-1185">Reference proteome</keyword>
<feature type="transmembrane region" description="Helical" evidence="8">
    <location>
        <begin position="63"/>
        <end position="91"/>
    </location>
</feature>
<dbReference type="PRINTS" id="PR00175">
    <property type="entry name" value="NAALASMPORT"/>
</dbReference>
<evidence type="ECO:0000313" key="10">
    <source>
        <dbReference type="Proteomes" id="UP000446866"/>
    </source>
</evidence>
<feature type="transmembrane region" description="Helical" evidence="8">
    <location>
        <begin position="214"/>
        <end position="238"/>
    </location>
</feature>
<evidence type="ECO:0000256" key="6">
    <source>
        <dbReference type="ARBA" id="ARBA00022989"/>
    </source>
</evidence>
<protein>
    <submittedName>
        <fullName evidence="9">Sodium:alanine symporter family protein</fullName>
    </submittedName>
</protein>
<keyword evidence="5 8" id="KW-0812">Transmembrane</keyword>
<keyword evidence="3 8" id="KW-0813">Transport</keyword>
<comment type="subcellular location">
    <subcellularLocation>
        <location evidence="1 8">Cell membrane</location>
        <topology evidence="1 8">Multi-pass membrane protein</topology>
    </subcellularLocation>
</comment>
<dbReference type="RefSeq" id="WP_160201131.1">
    <property type="nucleotide sequence ID" value="NZ_QXWK01000005.1"/>
</dbReference>
<feature type="transmembrane region" description="Helical" evidence="8">
    <location>
        <begin position="97"/>
        <end position="117"/>
    </location>
</feature>
<feature type="transmembrane region" description="Helical" evidence="8">
    <location>
        <begin position="244"/>
        <end position="267"/>
    </location>
</feature>
<feature type="transmembrane region" description="Helical" evidence="8">
    <location>
        <begin position="421"/>
        <end position="439"/>
    </location>
</feature>
<dbReference type="EMBL" id="QXWK01000005">
    <property type="protein sequence ID" value="NBH60837.1"/>
    <property type="molecule type" value="Genomic_DNA"/>
</dbReference>
<keyword evidence="4 8" id="KW-1003">Cell membrane</keyword>
<feature type="transmembrane region" description="Helical" evidence="8">
    <location>
        <begin position="14"/>
        <end position="33"/>
    </location>
</feature>
<organism evidence="9 10">
    <name type="scientific">Anaerotruncus colihominis</name>
    <dbReference type="NCBI Taxonomy" id="169435"/>
    <lineage>
        <taxon>Bacteria</taxon>
        <taxon>Bacillati</taxon>
        <taxon>Bacillota</taxon>
        <taxon>Clostridia</taxon>
        <taxon>Eubacteriales</taxon>
        <taxon>Oscillospiraceae</taxon>
        <taxon>Anaerotruncus</taxon>
    </lineage>
</organism>
<feature type="transmembrane region" description="Helical" evidence="8">
    <location>
        <begin position="180"/>
        <end position="202"/>
    </location>
</feature>
<dbReference type="GO" id="GO:0005283">
    <property type="term" value="F:amino acid:sodium symporter activity"/>
    <property type="evidence" value="ECO:0007669"/>
    <property type="project" value="InterPro"/>
</dbReference>
<evidence type="ECO:0000256" key="3">
    <source>
        <dbReference type="ARBA" id="ARBA00022448"/>
    </source>
</evidence>
<dbReference type="PANTHER" id="PTHR30330:SF3">
    <property type="entry name" value="TRANSCRIPTIONAL REGULATOR, LRP FAMILY"/>
    <property type="match status" value="1"/>
</dbReference>
<dbReference type="NCBIfam" id="TIGR00835">
    <property type="entry name" value="agcS"/>
    <property type="match status" value="1"/>
</dbReference>
<dbReference type="PROSITE" id="PS00873">
    <property type="entry name" value="NA_ALANINE_SYMP"/>
    <property type="match status" value="1"/>
</dbReference>
<accession>A0A845QJH6</accession>
<keyword evidence="7 8" id="KW-0472">Membrane</keyword>
<proteinExistence type="inferred from homology"/>
<evidence type="ECO:0000256" key="5">
    <source>
        <dbReference type="ARBA" id="ARBA00022692"/>
    </source>
</evidence>
<dbReference type="AlphaFoldDB" id="A0A845QJH6"/>
<evidence type="ECO:0000256" key="2">
    <source>
        <dbReference type="ARBA" id="ARBA00009261"/>
    </source>
</evidence>
<reference evidence="9 10" key="1">
    <citation type="submission" date="2018-08" db="EMBL/GenBank/DDBJ databases">
        <title>Murine metabolic-syndrome-specific gut microbial biobank.</title>
        <authorList>
            <person name="Liu C."/>
        </authorList>
    </citation>
    <scope>NUCLEOTIDE SEQUENCE [LARGE SCALE GENOMIC DNA]</scope>
    <source>
        <strain evidence="9 10">28</strain>
    </source>
</reference>
<evidence type="ECO:0000256" key="7">
    <source>
        <dbReference type="ARBA" id="ARBA00023136"/>
    </source>
</evidence>
<keyword evidence="8" id="KW-0769">Symport</keyword>
<name>A0A845QJH6_9FIRM</name>
<sequence length="467" mass="49754">MLAIMNFCIACANWFWGLPILILIVGGGLYMSLRLGFPQITRLRYICSQTFGKMFVKAEAGKISPFAATCSALGSSIGASNIVGVPVAIALGGPGAIFWMWIIAIVGCCTKYVEIALCMKYRTKNENGEWVGGAFSYVKELFGGKKAGRAIAIFCAFFTMIAGIPSVASQTLSASAQVAVFGINGTVFGIIVAAIVALIVFGGIKRIASVMEKAVPIMAAIYLLGVIIILVCNAGEILPSLGSIFVYAFTPHAAVGGFAGSTVALALRWGSARGVYSNEAGFGSAPSAHAAADVDHPIRQAMWGVFEVGVDTILVCTATALSVLTTGVWKQPGVDAGALGQAAFHTVFGAAGDYFVAICVLLFVITTITVVIFYDERQAEFLFKTPKAGVAWRFIAIATMIIVTFGMELTVVYQLNDFVNALFIIPNMIAIIWLVPQVVKLQDEFFHTPGKYYLADMEAKRAKKETK</sequence>
<dbReference type="Pfam" id="PF01235">
    <property type="entry name" value="Na_Ala_symp"/>
    <property type="match status" value="1"/>
</dbReference>
<feature type="transmembrane region" description="Helical" evidence="8">
    <location>
        <begin position="150"/>
        <end position="168"/>
    </location>
</feature>
<dbReference type="Gene3D" id="1.20.1740.10">
    <property type="entry name" value="Amino acid/polyamine transporter I"/>
    <property type="match status" value="1"/>
</dbReference>
<comment type="caution">
    <text evidence="9">The sequence shown here is derived from an EMBL/GenBank/DDBJ whole genome shotgun (WGS) entry which is preliminary data.</text>
</comment>